<evidence type="ECO:0000256" key="2">
    <source>
        <dbReference type="ARBA" id="ARBA00008766"/>
    </source>
</evidence>
<feature type="domain" description="Aminopeptidase P N-terminal" evidence="6">
    <location>
        <begin position="23"/>
        <end position="159"/>
    </location>
</feature>
<dbReference type="SMART" id="SM01011">
    <property type="entry name" value="AMP_N"/>
    <property type="match status" value="1"/>
</dbReference>
<dbReference type="EMBL" id="KN837228">
    <property type="protein sequence ID" value="KIJ32357.1"/>
    <property type="molecule type" value="Genomic_DNA"/>
</dbReference>
<dbReference type="GO" id="GO:0030145">
    <property type="term" value="F:manganese ion binding"/>
    <property type="evidence" value="ECO:0007669"/>
    <property type="project" value="InterPro"/>
</dbReference>
<sequence length="483" mass="53674">MYGQPLAKTHSHLMAPHDLTPGIPRSEYEERREKLMESLPEGSLVVCLGGTIKYMSQEIFYKFRQASDFWYLTGFQEPDAALILEKTSQGRRSYKMTLFCEGKNAHKEKWEGARTGFDDVVTLFGADEARDSSLFYTHLKGLLPLYSRYYVSPYSVQGRRRKRCRSLVPSSSVGTGLSLQEALDRALDEVQSPIPADLKREVARFRAIKSVNEQTVLRKAADISAMAHTKSMRFANMQPNLPEASLAAHFEYLCTLEGAQRMAYVPVVASGANSLVIHYTSNDNLLQEGDLVLIDAGCEYNGYTSDITRTYPTFPSGRFTTAQAEIYNAVLVALKHCTALCRETSKMSMYDLHVESCKILARELNKLGFNLREGNAGPGNAEVERILYPHFLSHPIGIDLHEAYGNRSSAYSSLQAGMVITVEPGIYVPPSSLFPSQYHNIGVRIEDDVLIGKHDPVVLSVNAPKEIVDVEAACQGTLGIGSY</sequence>
<dbReference type="Gene3D" id="3.90.230.10">
    <property type="entry name" value="Creatinase/methionine aminopeptidase superfamily"/>
    <property type="match status" value="1"/>
</dbReference>
<evidence type="ECO:0000256" key="3">
    <source>
        <dbReference type="ARBA" id="ARBA00022723"/>
    </source>
</evidence>
<dbReference type="GO" id="GO:0006508">
    <property type="term" value="P:proteolysis"/>
    <property type="evidence" value="ECO:0007669"/>
    <property type="project" value="TreeGrafter"/>
</dbReference>
<dbReference type="PANTHER" id="PTHR43226:SF4">
    <property type="entry name" value="XAA-PRO AMINOPEPTIDASE 3"/>
    <property type="match status" value="1"/>
</dbReference>
<dbReference type="InterPro" id="IPR036005">
    <property type="entry name" value="Creatinase/aminopeptidase-like"/>
</dbReference>
<dbReference type="Pfam" id="PF05195">
    <property type="entry name" value="AMP_N"/>
    <property type="match status" value="1"/>
</dbReference>
<comment type="cofactor">
    <cofactor evidence="1">
        <name>Mn(2+)</name>
        <dbReference type="ChEBI" id="CHEBI:29035"/>
    </cofactor>
</comment>
<dbReference type="Gene3D" id="3.40.350.10">
    <property type="entry name" value="Creatinase/prolidase N-terminal domain"/>
    <property type="match status" value="1"/>
</dbReference>
<dbReference type="InterPro" id="IPR000994">
    <property type="entry name" value="Pept_M24"/>
</dbReference>
<gene>
    <name evidence="7" type="ORF">M422DRAFT_213900</name>
</gene>
<evidence type="ECO:0000313" key="7">
    <source>
        <dbReference type="EMBL" id="KIJ32357.1"/>
    </source>
</evidence>
<evidence type="ECO:0000259" key="6">
    <source>
        <dbReference type="SMART" id="SM01011"/>
    </source>
</evidence>
<dbReference type="OrthoDB" id="4215474at2759"/>
<keyword evidence="3" id="KW-0479">Metal-binding</keyword>
<organism evidence="7 8">
    <name type="scientific">Sphaerobolus stellatus (strain SS14)</name>
    <dbReference type="NCBI Taxonomy" id="990650"/>
    <lineage>
        <taxon>Eukaryota</taxon>
        <taxon>Fungi</taxon>
        <taxon>Dikarya</taxon>
        <taxon>Basidiomycota</taxon>
        <taxon>Agaricomycotina</taxon>
        <taxon>Agaricomycetes</taxon>
        <taxon>Phallomycetidae</taxon>
        <taxon>Geastrales</taxon>
        <taxon>Sphaerobolaceae</taxon>
        <taxon>Sphaerobolus</taxon>
    </lineage>
</organism>
<dbReference type="GO" id="GO:0070006">
    <property type="term" value="F:metalloaminopeptidase activity"/>
    <property type="evidence" value="ECO:0007669"/>
    <property type="project" value="InterPro"/>
</dbReference>
<comment type="similarity">
    <text evidence="2">Belongs to the peptidase M24B family.</text>
</comment>
<accession>A0A0C9USY8</accession>
<name>A0A0C9USY8_SPHS4</name>
<dbReference type="SUPFAM" id="SSF53092">
    <property type="entry name" value="Creatinase/prolidase N-terminal domain"/>
    <property type="match status" value="1"/>
</dbReference>
<proteinExistence type="inferred from homology"/>
<dbReference type="GO" id="GO:0005739">
    <property type="term" value="C:mitochondrion"/>
    <property type="evidence" value="ECO:0007669"/>
    <property type="project" value="TreeGrafter"/>
</dbReference>
<keyword evidence="8" id="KW-1185">Reference proteome</keyword>
<evidence type="ECO:0000256" key="4">
    <source>
        <dbReference type="ARBA" id="ARBA00022801"/>
    </source>
</evidence>
<dbReference type="PANTHER" id="PTHR43226">
    <property type="entry name" value="XAA-PRO AMINOPEPTIDASE 3"/>
    <property type="match status" value="1"/>
</dbReference>
<evidence type="ECO:0000256" key="1">
    <source>
        <dbReference type="ARBA" id="ARBA00001936"/>
    </source>
</evidence>
<dbReference type="InterPro" id="IPR052433">
    <property type="entry name" value="X-Pro_dipept-like"/>
</dbReference>
<evidence type="ECO:0000313" key="8">
    <source>
        <dbReference type="Proteomes" id="UP000054279"/>
    </source>
</evidence>
<dbReference type="Proteomes" id="UP000054279">
    <property type="component" value="Unassembled WGS sequence"/>
</dbReference>
<keyword evidence="4" id="KW-0378">Hydrolase</keyword>
<dbReference type="Pfam" id="PF00557">
    <property type="entry name" value="Peptidase_M24"/>
    <property type="match status" value="1"/>
</dbReference>
<dbReference type="AlphaFoldDB" id="A0A0C9USY8"/>
<dbReference type="InterPro" id="IPR007865">
    <property type="entry name" value="Aminopep_P_N"/>
</dbReference>
<dbReference type="InterPro" id="IPR029149">
    <property type="entry name" value="Creatin/AminoP/Spt16_N"/>
</dbReference>
<reference evidence="7 8" key="1">
    <citation type="submission" date="2014-06" db="EMBL/GenBank/DDBJ databases">
        <title>Evolutionary Origins and Diversification of the Mycorrhizal Mutualists.</title>
        <authorList>
            <consortium name="DOE Joint Genome Institute"/>
            <consortium name="Mycorrhizal Genomics Consortium"/>
            <person name="Kohler A."/>
            <person name="Kuo A."/>
            <person name="Nagy L.G."/>
            <person name="Floudas D."/>
            <person name="Copeland A."/>
            <person name="Barry K.W."/>
            <person name="Cichocki N."/>
            <person name="Veneault-Fourrey C."/>
            <person name="LaButti K."/>
            <person name="Lindquist E.A."/>
            <person name="Lipzen A."/>
            <person name="Lundell T."/>
            <person name="Morin E."/>
            <person name="Murat C."/>
            <person name="Riley R."/>
            <person name="Ohm R."/>
            <person name="Sun H."/>
            <person name="Tunlid A."/>
            <person name="Henrissat B."/>
            <person name="Grigoriev I.V."/>
            <person name="Hibbett D.S."/>
            <person name="Martin F."/>
        </authorList>
    </citation>
    <scope>NUCLEOTIDE SEQUENCE [LARGE SCALE GENOMIC DNA]</scope>
    <source>
        <strain evidence="7 8">SS14</strain>
    </source>
</reference>
<evidence type="ECO:0000256" key="5">
    <source>
        <dbReference type="ARBA" id="ARBA00023211"/>
    </source>
</evidence>
<protein>
    <recommendedName>
        <fullName evidence="6">Aminopeptidase P N-terminal domain-containing protein</fullName>
    </recommendedName>
</protein>
<dbReference type="SUPFAM" id="SSF55920">
    <property type="entry name" value="Creatinase/aminopeptidase"/>
    <property type="match status" value="1"/>
</dbReference>
<dbReference type="HOGENOM" id="CLU_017266_1_1_1"/>
<keyword evidence="5" id="KW-0464">Manganese</keyword>